<dbReference type="InParanoid" id="A0A2R5GK65"/>
<proteinExistence type="predicted"/>
<keyword evidence="1" id="KW-0812">Transmembrane</keyword>
<evidence type="ECO:0000256" key="1">
    <source>
        <dbReference type="SAM" id="Phobius"/>
    </source>
</evidence>
<dbReference type="Proteomes" id="UP000241890">
    <property type="component" value="Unassembled WGS sequence"/>
</dbReference>
<comment type="caution">
    <text evidence="2">The sequence shown here is derived from an EMBL/GenBank/DDBJ whole genome shotgun (WGS) entry which is preliminary data.</text>
</comment>
<sequence length="515" mass="56864">MFGKMVDTSVCTSTVDVIAADLDPTAYCECDMTVEGAVVDDGEGGSYIDLAATCPEYISDDQTEMMELACQLACYSATDGACDAWHINWRNHHCSLFSCGQSTPVFEVVNDHSGGYSCDYVAVPTPEPTSWEARRLSSRASARNLFASRDESDARKKRKRGGRDLEMVDQDNVAELRKKRTRGDRDLGMVDKDNIEELRKKRTRGDRGLEEAFVDDTAELRKKRTRGGRELEEEVFVDDLDLSVENYRASGLMSSKRPEGRGRALGEIHVPSRRRELTERPETQVTVQFFALFSSTSDQEASVSKAVDSASAVESTVQSALSSADGFGDVEVTYIGQSPSYKIDGIRFPLAYDADQQSSATFLNAVCSALATTIAKRTSLSRVYCGTKLLDFRSIKDEAGDLVIMYRIENVALGRIQKMLRTNRGQNELKRQLAKSDIEYVKVLSASMPEYAEDDESAGNANTLAIALASVGALAVVALGTIFVVLKRRAKKREAASRQSDERLWNMVSYLSRAN</sequence>
<keyword evidence="3" id="KW-1185">Reference proteome</keyword>
<reference evidence="2 3" key="1">
    <citation type="submission" date="2017-12" db="EMBL/GenBank/DDBJ databases">
        <title>Sequencing, de novo assembly and annotation of complete genome of a new Thraustochytrid species, strain FCC1311.</title>
        <authorList>
            <person name="Sedici K."/>
            <person name="Godart F."/>
            <person name="Aiese Cigliano R."/>
            <person name="Sanseverino W."/>
            <person name="Barakat M."/>
            <person name="Ortet P."/>
            <person name="Marechal E."/>
            <person name="Cagnac O."/>
            <person name="Amato A."/>
        </authorList>
    </citation>
    <scope>NUCLEOTIDE SEQUENCE [LARGE SCALE GENOMIC DNA]</scope>
</reference>
<accession>A0A2R5GK65</accession>
<name>A0A2R5GK65_9STRA</name>
<evidence type="ECO:0000313" key="3">
    <source>
        <dbReference type="Proteomes" id="UP000241890"/>
    </source>
</evidence>
<keyword evidence="1" id="KW-0472">Membrane</keyword>
<dbReference type="EMBL" id="BEYU01000046">
    <property type="protein sequence ID" value="GBG28671.1"/>
    <property type="molecule type" value="Genomic_DNA"/>
</dbReference>
<feature type="transmembrane region" description="Helical" evidence="1">
    <location>
        <begin position="464"/>
        <end position="486"/>
    </location>
</feature>
<gene>
    <name evidence="2" type="ORF">FCC1311_048922</name>
</gene>
<protein>
    <submittedName>
        <fullName evidence="2">Uncharacterized protein</fullName>
    </submittedName>
</protein>
<evidence type="ECO:0000313" key="2">
    <source>
        <dbReference type="EMBL" id="GBG28671.1"/>
    </source>
</evidence>
<dbReference type="AlphaFoldDB" id="A0A2R5GK65"/>
<keyword evidence="1" id="KW-1133">Transmembrane helix</keyword>
<organism evidence="2 3">
    <name type="scientific">Hondaea fermentalgiana</name>
    <dbReference type="NCBI Taxonomy" id="2315210"/>
    <lineage>
        <taxon>Eukaryota</taxon>
        <taxon>Sar</taxon>
        <taxon>Stramenopiles</taxon>
        <taxon>Bigyra</taxon>
        <taxon>Labyrinthulomycetes</taxon>
        <taxon>Thraustochytrida</taxon>
        <taxon>Thraustochytriidae</taxon>
        <taxon>Hondaea</taxon>
    </lineage>
</organism>